<sequence>MLAKRIIPCLDVTGGRVVKGINFSELRDAGDPVEIAARYNEQGADELTFLDITATSDGRDLILHMIEAVAAQVFIPLTVGGGVRAVADVRRLLNAGADKVSFNSAAVANPQLIRDASEKYGAQCIVVAIDAKRRQGEELAARGPGWDIYTHGGRKNMGLDAVAWARQMAEYGAGEILLTSMDRDGTRSGFDLALTRAVSDAVSVPVIASGGVGSLQDLADGITQGGADAVLAASIFHYGQHTVGEAKALMAAQGIPVRLA</sequence>
<keyword evidence="5 11" id="KW-0963">Cytoplasm</keyword>
<dbReference type="InterPro" id="IPR013785">
    <property type="entry name" value="Aldolase_TIM"/>
</dbReference>
<keyword evidence="7 11" id="KW-0368">Histidine biosynthesis</keyword>
<dbReference type="NCBIfam" id="TIGR00735">
    <property type="entry name" value="hisF"/>
    <property type="match status" value="1"/>
</dbReference>
<dbReference type="InterPro" id="IPR011060">
    <property type="entry name" value="RibuloseP-bd_barrel"/>
</dbReference>
<organism evidence="13 14">
    <name type="scientific">Roseateles oligotrophus</name>
    <dbReference type="NCBI Taxonomy" id="1769250"/>
    <lineage>
        <taxon>Bacteria</taxon>
        <taxon>Pseudomonadati</taxon>
        <taxon>Pseudomonadota</taxon>
        <taxon>Betaproteobacteria</taxon>
        <taxon>Burkholderiales</taxon>
        <taxon>Sphaerotilaceae</taxon>
        <taxon>Roseateles</taxon>
    </lineage>
</organism>
<keyword evidence="14" id="KW-1185">Reference proteome</keyword>
<comment type="subcellular location">
    <subcellularLocation>
        <location evidence="1 11">Cytoplasm</location>
    </subcellularLocation>
</comment>
<proteinExistence type="inferred from homology"/>
<evidence type="ECO:0000256" key="3">
    <source>
        <dbReference type="ARBA" id="ARBA00009667"/>
    </source>
</evidence>
<dbReference type="HAMAP" id="MF_01013">
    <property type="entry name" value="HisF"/>
    <property type="match status" value="1"/>
</dbReference>
<evidence type="ECO:0000256" key="8">
    <source>
        <dbReference type="ARBA" id="ARBA00023239"/>
    </source>
</evidence>
<dbReference type="SUPFAM" id="SSF51366">
    <property type="entry name" value="Ribulose-phoshate binding barrel"/>
    <property type="match status" value="1"/>
</dbReference>
<dbReference type="Pfam" id="PF00977">
    <property type="entry name" value="His_biosynth"/>
    <property type="match status" value="1"/>
</dbReference>
<dbReference type="GO" id="GO:0005737">
    <property type="term" value="C:cytoplasm"/>
    <property type="evidence" value="ECO:0007669"/>
    <property type="project" value="UniProtKB-SubCell"/>
</dbReference>
<evidence type="ECO:0000256" key="12">
    <source>
        <dbReference type="RuleBase" id="RU003657"/>
    </source>
</evidence>
<dbReference type="EC" id="4.3.2.10" evidence="11"/>
<dbReference type="RefSeq" id="WP_184304074.1">
    <property type="nucleotide sequence ID" value="NZ_JACHLP010000011.1"/>
</dbReference>
<dbReference type="PANTHER" id="PTHR21235">
    <property type="entry name" value="IMIDAZOLE GLYCEROL PHOSPHATE SYNTHASE SUBUNIT HISF/H IGP SYNTHASE SUBUNIT HISF/H"/>
    <property type="match status" value="1"/>
</dbReference>
<dbReference type="CDD" id="cd04731">
    <property type="entry name" value="HisF"/>
    <property type="match status" value="1"/>
</dbReference>
<comment type="similarity">
    <text evidence="3 11 12">Belongs to the HisA/HisF family.</text>
</comment>
<comment type="pathway">
    <text evidence="2 11">Amino-acid biosynthesis; L-histidine biosynthesis; L-histidine from 5-phospho-alpha-D-ribose 1-diphosphate: step 5/9.</text>
</comment>
<dbReference type="UniPathway" id="UPA00031">
    <property type="reaction ID" value="UER00010"/>
</dbReference>
<dbReference type="GO" id="GO:0000107">
    <property type="term" value="F:imidazoleglycerol-phosphate synthase activity"/>
    <property type="evidence" value="ECO:0007669"/>
    <property type="project" value="UniProtKB-UniRule"/>
</dbReference>
<comment type="function">
    <text evidence="9 11">IGPS catalyzes the conversion of PRFAR and glutamine to IGP, AICAR and glutamate. The HisF subunit catalyzes the cyclization activity that produces IGP and AICAR from PRFAR using the ammonia provided by the HisH subunit.</text>
</comment>
<evidence type="ECO:0000256" key="11">
    <source>
        <dbReference type="HAMAP-Rule" id="MF_01013"/>
    </source>
</evidence>
<dbReference type="GO" id="GO:0000105">
    <property type="term" value="P:L-histidine biosynthetic process"/>
    <property type="evidence" value="ECO:0007669"/>
    <property type="project" value="UniProtKB-UniRule"/>
</dbReference>
<name>A0A840LIJ0_9BURK</name>
<evidence type="ECO:0000256" key="10">
    <source>
        <dbReference type="ARBA" id="ARBA00047838"/>
    </source>
</evidence>
<feature type="active site" evidence="11">
    <location>
        <position position="130"/>
    </location>
</feature>
<evidence type="ECO:0000256" key="7">
    <source>
        <dbReference type="ARBA" id="ARBA00023102"/>
    </source>
</evidence>
<dbReference type="Gene3D" id="3.20.20.70">
    <property type="entry name" value="Aldolase class I"/>
    <property type="match status" value="1"/>
</dbReference>
<dbReference type="EMBL" id="JACHLP010000011">
    <property type="protein sequence ID" value="MBB4845799.1"/>
    <property type="molecule type" value="Genomic_DNA"/>
</dbReference>
<comment type="caution">
    <text evidence="13">The sequence shown here is derived from an EMBL/GenBank/DDBJ whole genome shotgun (WGS) entry which is preliminary data.</text>
</comment>
<evidence type="ECO:0000313" key="14">
    <source>
        <dbReference type="Proteomes" id="UP000562027"/>
    </source>
</evidence>
<comment type="subunit">
    <text evidence="4 11">Heterodimer of HisH and HisF.</text>
</comment>
<protein>
    <recommendedName>
        <fullName evidence="11">Imidazole glycerol phosphate synthase subunit HisF</fullName>
        <ecNumber evidence="11">4.3.2.10</ecNumber>
    </recommendedName>
    <alternativeName>
        <fullName evidence="11">IGP synthase cyclase subunit</fullName>
    </alternativeName>
    <alternativeName>
        <fullName evidence="11">IGP synthase subunit HisF</fullName>
    </alternativeName>
    <alternativeName>
        <fullName evidence="11">ImGP synthase subunit HisF</fullName>
        <shortName evidence="11">IGPS subunit HisF</shortName>
    </alternativeName>
</protein>
<evidence type="ECO:0000256" key="2">
    <source>
        <dbReference type="ARBA" id="ARBA00005091"/>
    </source>
</evidence>
<dbReference type="FunFam" id="3.20.20.70:FF:000006">
    <property type="entry name" value="Imidazole glycerol phosphate synthase subunit HisF"/>
    <property type="match status" value="1"/>
</dbReference>
<evidence type="ECO:0000256" key="4">
    <source>
        <dbReference type="ARBA" id="ARBA00011152"/>
    </source>
</evidence>
<gene>
    <name evidence="11" type="primary">hisF</name>
    <name evidence="13" type="ORF">HNP55_004351</name>
</gene>
<keyword evidence="8 11" id="KW-0456">Lyase</keyword>
<accession>A0A840LIJ0</accession>
<evidence type="ECO:0000256" key="9">
    <source>
        <dbReference type="ARBA" id="ARBA00025475"/>
    </source>
</evidence>
<keyword evidence="6 11" id="KW-0028">Amino-acid biosynthesis</keyword>
<dbReference type="GO" id="GO:0016829">
    <property type="term" value="F:lyase activity"/>
    <property type="evidence" value="ECO:0007669"/>
    <property type="project" value="UniProtKB-KW"/>
</dbReference>
<evidence type="ECO:0000256" key="6">
    <source>
        <dbReference type="ARBA" id="ARBA00022605"/>
    </source>
</evidence>
<dbReference type="PANTHER" id="PTHR21235:SF2">
    <property type="entry name" value="IMIDAZOLE GLYCEROL PHOSPHATE SYNTHASE HISHF"/>
    <property type="match status" value="1"/>
</dbReference>
<evidence type="ECO:0000313" key="13">
    <source>
        <dbReference type="EMBL" id="MBB4845799.1"/>
    </source>
</evidence>
<comment type="catalytic activity">
    <reaction evidence="10 11">
        <text>5-[(5-phospho-1-deoxy-D-ribulos-1-ylimino)methylamino]-1-(5-phospho-beta-D-ribosyl)imidazole-4-carboxamide + L-glutamine = D-erythro-1-(imidazol-4-yl)glycerol 3-phosphate + 5-amino-1-(5-phospho-beta-D-ribosyl)imidazole-4-carboxamide + L-glutamate + H(+)</text>
        <dbReference type="Rhea" id="RHEA:24793"/>
        <dbReference type="ChEBI" id="CHEBI:15378"/>
        <dbReference type="ChEBI" id="CHEBI:29985"/>
        <dbReference type="ChEBI" id="CHEBI:58278"/>
        <dbReference type="ChEBI" id="CHEBI:58359"/>
        <dbReference type="ChEBI" id="CHEBI:58475"/>
        <dbReference type="ChEBI" id="CHEBI:58525"/>
        <dbReference type="EC" id="4.3.2.10"/>
    </reaction>
</comment>
<dbReference type="InterPro" id="IPR004651">
    <property type="entry name" value="HisF"/>
</dbReference>
<evidence type="ECO:0000256" key="1">
    <source>
        <dbReference type="ARBA" id="ARBA00004496"/>
    </source>
</evidence>
<dbReference type="Proteomes" id="UP000562027">
    <property type="component" value="Unassembled WGS sequence"/>
</dbReference>
<dbReference type="AlphaFoldDB" id="A0A840LIJ0"/>
<feature type="active site" evidence="11">
    <location>
        <position position="11"/>
    </location>
</feature>
<evidence type="ECO:0000256" key="5">
    <source>
        <dbReference type="ARBA" id="ARBA00022490"/>
    </source>
</evidence>
<dbReference type="InterPro" id="IPR006062">
    <property type="entry name" value="His_biosynth"/>
</dbReference>
<dbReference type="InterPro" id="IPR050064">
    <property type="entry name" value="IGPS_HisA/HisF"/>
</dbReference>
<reference evidence="13 14" key="1">
    <citation type="submission" date="2020-08" db="EMBL/GenBank/DDBJ databases">
        <title>Functional genomics of gut bacteria from endangered species of beetles.</title>
        <authorList>
            <person name="Carlos-Shanley C."/>
        </authorList>
    </citation>
    <scope>NUCLEOTIDE SEQUENCE [LARGE SCALE GENOMIC DNA]</scope>
    <source>
        <strain evidence="13 14">S00239</strain>
    </source>
</reference>